<proteinExistence type="inferred from homology"/>
<dbReference type="Gene3D" id="1.10.3810.10">
    <property type="entry name" value="Biosynthetic peptidoglycan transglycosylase-like"/>
    <property type="match status" value="1"/>
</dbReference>
<keyword evidence="8" id="KW-0378">Hydrolase</keyword>
<evidence type="ECO:0000256" key="7">
    <source>
        <dbReference type="ARBA" id="ARBA00022679"/>
    </source>
</evidence>
<gene>
    <name evidence="15" type="primary">pbpC</name>
    <name evidence="15" type="ORF">HW561_09885</name>
</gene>
<accession>A0ABX2PPL5</accession>
<sequence length="678" mass="73291">MPKATRLLLTLAGLLYLAAFTRDRGEDWINATVLPPVLAEISVEMRDRNGDLLRAFSVEDGIWRMRPGPVDPAFTDMLIRYEDKRFWSHAGVDPVAMVRAMAQTLWNGRTISGGSTLTMQVARLIEDGPTGRWNGKIRQIRVALALEQRLSKRQILNLYLTHAPYGGNLEGIRAGTRAWFGKDPARLTPAQAALLVALPQSPESRRPDRKPDAARAARNRVLQRMQRYNVLSASEMRSAATEAIPTRIRMFPRLAPHLTDQARRRHPEAKTHDLTLDAGLQARLEQLVAQAATRAGPRVSGALIVADHRSGEVLASVGSAGYQDARQGFVDMTRALRSPGSTLKPLIYGLAFDQGLAHPETLISDSPVMFGRYAPRNFDGVFRGDVRVRDALQMSLNIPVVRLTHELGPARVMAALRKAETAPDLSGGTPGLAISLGGVGLSLHDLVQLYATLAAGGQGPVLYHRALAQTAQTDRILSEPSAWQIGDILAGLTPPPGAPQRALAYKTGTSYGHRDAWAIGYDGQHVIGVWLGRADGTPVPGAFGGDLAAPLLFEAFGHLKPDFTPLRPPPPATLIVGAAQLPPPLQRFRPRTAAFQNDPMAPNLLFPPESALIEARGGPLTIKLRGGVGPFSVLADGVPVLTGQRHREFEIPNPGPGFASLVVVDARGLSDRVSVQIE</sequence>
<keyword evidence="4" id="KW-0121">Carboxypeptidase</keyword>
<keyword evidence="9" id="KW-0511">Multifunctional enzyme</keyword>
<dbReference type="EMBL" id="JABXWT010000003">
    <property type="protein sequence ID" value="NVO56096.1"/>
    <property type="molecule type" value="Genomic_DNA"/>
</dbReference>
<evidence type="ECO:0000256" key="8">
    <source>
        <dbReference type="ARBA" id="ARBA00022801"/>
    </source>
</evidence>
<keyword evidence="6" id="KW-0328">Glycosyltransferase</keyword>
<comment type="similarity">
    <text evidence="3">In the N-terminal section; belongs to the glycosyltransferase 51 family.</text>
</comment>
<comment type="caution">
    <text evidence="15">The sequence shown here is derived from an EMBL/GenBank/DDBJ whole genome shotgun (WGS) entry which is preliminary data.</text>
</comment>
<dbReference type="PANTHER" id="PTHR32282">
    <property type="entry name" value="BINDING PROTEIN TRANSPEPTIDASE, PUTATIVE-RELATED"/>
    <property type="match status" value="1"/>
</dbReference>
<dbReference type="InterPro" id="IPR012338">
    <property type="entry name" value="Beta-lactam/transpept-like"/>
</dbReference>
<evidence type="ECO:0000313" key="15">
    <source>
        <dbReference type="EMBL" id="NVO56096.1"/>
    </source>
</evidence>
<feature type="domain" description="Glycosyl transferase family 51" evidence="13">
    <location>
        <begin position="70"/>
        <end position="226"/>
    </location>
</feature>
<keyword evidence="7" id="KW-0808">Transferase</keyword>
<dbReference type="InterPro" id="IPR001264">
    <property type="entry name" value="Glyco_trans_51"/>
</dbReference>
<evidence type="ECO:0000256" key="5">
    <source>
        <dbReference type="ARBA" id="ARBA00022670"/>
    </source>
</evidence>
<dbReference type="PANTHER" id="PTHR32282:SF15">
    <property type="entry name" value="PENICILLIN-BINDING PROTEIN 1C"/>
    <property type="match status" value="1"/>
</dbReference>
<protein>
    <recommendedName>
        <fullName evidence="10">peptidoglycan glycosyltransferase</fullName>
        <ecNumber evidence="10">2.4.99.28</ecNumber>
    </recommendedName>
</protein>
<evidence type="ECO:0000256" key="3">
    <source>
        <dbReference type="ARBA" id="ARBA00007739"/>
    </source>
</evidence>
<evidence type="ECO:0000256" key="9">
    <source>
        <dbReference type="ARBA" id="ARBA00023268"/>
    </source>
</evidence>
<feature type="domain" description="Penicillin-binding protein transpeptidase" evidence="12">
    <location>
        <begin position="301"/>
        <end position="514"/>
    </location>
</feature>
<dbReference type="SUPFAM" id="SSF56601">
    <property type="entry name" value="beta-lactamase/transpeptidase-like"/>
    <property type="match status" value="1"/>
</dbReference>
<evidence type="ECO:0000256" key="2">
    <source>
        <dbReference type="ARBA" id="ARBA00007090"/>
    </source>
</evidence>
<dbReference type="InterPro" id="IPR023346">
    <property type="entry name" value="Lysozyme-like_dom_sf"/>
</dbReference>
<dbReference type="Pfam" id="PF00905">
    <property type="entry name" value="Transpeptidase"/>
    <property type="match status" value="1"/>
</dbReference>
<dbReference type="Pfam" id="PF06832">
    <property type="entry name" value="BiPBP_C"/>
    <property type="match status" value="1"/>
</dbReference>
<dbReference type="InterPro" id="IPR009647">
    <property type="entry name" value="PBP_C"/>
</dbReference>
<evidence type="ECO:0000256" key="10">
    <source>
        <dbReference type="ARBA" id="ARBA00044770"/>
    </source>
</evidence>
<evidence type="ECO:0000256" key="6">
    <source>
        <dbReference type="ARBA" id="ARBA00022676"/>
    </source>
</evidence>
<evidence type="ECO:0000259" key="13">
    <source>
        <dbReference type="Pfam" id="PF00912"/>
    </source>
</evidence>
<dbReference type="EC" id="2.4.99.28" evidence="10"/>
<dbReference type="Gene3D" id="3.40.710.10">
    <property type="entry name" value="DD-peptidase/beta-lactamase superfamily"/>
    <property type="match status" value="1"/>
</dbReference>
<organism evidence="15 16">
    <name type="scientific">Ruegeria haliotis</name>
    <dbReference type="NCBI Taxonomy" id="2747601"/>
    <lineage>
        <taxon>Bacteria</taxon>
        <taxon>Pseudomonadati</taxon>
        <taxon>Pseudomonadota</taxon>
        <taxon>Alphaproteobacteria</taxon>
        <taxon>Rhodobacterales</taxon>
        <taxon>Roseobacteraceae</taxon>
        <taxon>Ruegeria</taxon>
    </lineage>
</organism>
<comment type="pathway">
    <text evidence="1">Cell wall biogenesis; peptidoglycan biosynthesis.</text>
</comment>
<keyword evidence="16" id="KW-1185">Reference proteome</keyword>
<evidence type="ECO:0000259" key="14">
    <source>
        <dbReference type="Pfam" id="PF06832"/>
    </source>
</evidence>
<dbReference type="InterPro" id="IPR050396">
    <property type="entry name" value="Glycosyltr_51/Transpeptidase"/>
</dbReference>
<comment type="similarity">
    <text evidence="2">In the C-terminal section; belongs to the transpeptidase family.</text>
</comment>
<evidence type="ECO:0000256" key="1">
    <source>
        <dbReference type="ARBA" id="ARBA00004752"/>
    </source>
</evidence>
<reference evidence="15 16" key="1">
    <citation type="submission" date="2020-06" db="EMBL/GenBank/DDBJ databases">
        <authorList>
            <person name="Cao W.R."/>
        </authorList>
    </citation>
    <scope>NUCLEOTIDE SEQUENCE [LARGE SCALE GENOMIC DNA]</scope>
    <source>
        <strain evidence="15 16">B1Z28</strain>
    </source>
</reference>
<evidence type="ECO:0000256" key="4">
    <source>
        <dbReference type="ARBA" id="ARBA00022645"/>
    </source>
</evidence>
<name>A0ABX2PPL5_9RHOB</name>
<comment type="catalytic activity">
    <reaction evidence="11">
        <text>[GlcNAc-(1-&gt;4)-Mur2Ac(oyl-L-Ala-gamma-D-Glu-L-Lys-D-Ala-D-Ala)](n)-di-trans,octa-cis-undecaprenyl diphosphate + beta-D-GlcNAc-(1-&gt;4)-Mur2Ac(oyl-L-Ala-gamma-D-Glu-L-Lys-D-Ala-D-Ala)-di-trans,octa-cis-undecaprenyl diphosphate = [GlcNAc-(1-&gt;4)-Mur2Ac(oyl-L-Ala-gamma-D-Glu-L-Lys-D-Ala-D-Ala)](n+1)-di-trans,octa-cis-undecaprenyl diphosphate + di-trans,octa-cis-undecaprenyl diphosphate + H(+)</text>
        <dbReference type="Rhea" id="RHEA:23708"/>
        <dbReference type="Rhea" id="RHEA-COMP:9602"/>
        <dbReference type="Rhea" id="RHEA-COMP:9603"/>
        <dbReference type="ChEBI" id="CHEBI:15378"/>
        <dbReference type="ChEBI" id="CHEBI:58405"/>
        <dbReference type="ChEBI" id="CHEBI:60033"/>
        <dbReference type="ChEBI" id="CHEBI:78435"/>
        <dbReference type="EC" id="2.4.99.28"/>
    </reaction>
</comment>
<dbReference type="InterPro" id="IPR036950">
    <property type="entry name" value="PBP_transglycosylase"/>
</dbReference>
<evidence type="ECO:0000259" key="12">
    <source>
        <dbReference type="Pfam" id="PF00905"/>
    </source>
</evidence>
<dbReference type="SUPFAM" id="SSF53955">
    <property type="entry name" value="Lysozyme-like"/>
    <property type="match status" value="1"/>
</dbReference>
<dbReference type="InterPro" id="IPR011815">
    <property type="entry name" value="PBP_1c"/>
</dbReference>
<dbReference type="Proteomes" id="UP000630805">
    <property type="component" value="Unassembled WGS sequence"/>
</dbReference>
<evidence type="ECO:0000313" key="16">
    <source>
        <dbReference type="Proteomes" id="UP000630805"/>
    </source>
</evidence>
<dbReference type="RefSeq" id="WP_176864195.1">
    <property type="nucleotide sequence ID" value="NZ_JABXWT010000003.1"/>
</dbReference>
<evidence type="ECO:0000256" key="11">
    <source>
        <dbReference type="ARBA" id="ARBA00049902"/>
    </source>
</evidence>
<keyword evidence="5" id="KW-0645">Protease</keyword>
<feature type="domain" description="Penicillin-binding C-terminal" evidence="14">
    <location>
        <begin position="595"/>
        <end position="675"/>
    </location>
</feature>
<dbReference type="NCBIfam" id="TIGR02073">
    <property type="entry name" value="PBP_1c"/>
    <property type="match status" value="1"/>
</dbReference>
<dbReference type="InterPro" id="IPR001460">
    <property type="entry name" value="PCN-bd_Tpept"/>
</dbReference>
<dbReference type="Pfam" id="PF00912">
    <property type="entry name" value="Transgly"/>
    <property type="match status" value="1"/>
</dbReference>